<proteinExistence type="predicted"/>
<keyword evidence="2" id="KW-1185">Reference proteome</keyword>
<reference evidence="1" key="2">
    <citation type="submission" date="2023-03" db="EMBL/GenBank/DDBJ databases">
        <authorList>
            <person name="Zhang Z."/>
        </authorList>
    </citation>
    <scope>NUCLEOTIDE SEQUENCE</scope>
    <source>
        <strain evidence="1">DSA</strain>
    </source>
</reference>
<evidence type="ECO:0000313" key="1">
    <source>
        <dbReference type="EMBL" id="MDO7787003.1"/>
    </source>
</evidence>
<protein>
    <submittedName>
        <fullName evidence="1">Uncharacterized protein</fullName>
    </submittedName>
</protein>
<reference evidence="1" key="1">
    <citation type="journal article" date="2023" name="J. Hazard. Mater.">
        <title>Anaerobic biodegradation of pyrene and benzo[a]pyrene by a new sulfate-reducing Desulforamulus aquiferis strain DSA.</title>
        <authorList>
            <person name="Zhang Z."/>
            <person name="Sun J."/>
            <person name="Gong X."/>
            <person name="Wang C."/>
            <person name="Wang H."/>
        </authorList>
    </citation>
    <scope>NUCLEOTIDE SEQUENCE</scope>
    <source>
        <strain evidence="1">DSA</strain>
    </source>
</reference>
<sequence>MKPDKSRLLFSYFMGSFDVFGGVGKQFASRKSPVQNGKIASQRFSNCLLTPTPTGLGLEHTPCLGDKNTFNDAFDKPVE</sequence>
<name>A0AAW7ZCI9_9FIRM</name>
<evidence type="ECO:0000313" key="2">
    <source>
        <dbReference type="Proteomes" id="UP001172911"/>
    </source>
</evidence>
<dbReference type="EMBL" id="JARPTC010000009">
    <property type="protein sequence ID" value="MDO7787003.1"/>
    <property type="molecule type" value="Genomic_DNA"/>
</dbReference>
<dbReference type="RefSeq" id="WP_304542115.1">
    <property type="nucleotide sequence ID" value="NZ_JARPTC010000009.1"/>
</dbReference>
<dbReference type="Proteomes" id="UP001172911">
    <property type="component" value="Unassembled WGS sequence"/>
</dbReference>
<accession>A0AAW7ZCI9</accession>
<gene>
    <name evidence="1" type="ORF">P6N53_07220</name>
</gene>
<comment type="caution">
    <text evidence="1">The sequence shown here is derived from an EMBL/GenBank/DDBJ whole genome shotgun (WGS) entry which is preliminary data.</text>
</comment>
<dbReference type="AlphaFoldDB" id="A0AAW7ZCI9"/>
<organism evidence="1 2">
    <name type="scientific">Desulforamulus aquiferis</name>
    <dbReference type="NCBI Taxonomy" id="1397668"/>
    <lineage>
        <taxon>Bacteria</taxon>
        <taxon>Bacillati</taxon>
        <taxon>Bacillota</taxon>
        <taxon>Clostridia</taxon>
        <taxon>Eubacteriales</taxon>
        <taxon>Peptococcaceae</taxon>
        <taxon>Desulforamulus</taxon>
    </lineage>
</organism>